<feature type="domain" description="VOC" evidence="1">
    <location>
        <begin position="2"/>
        <end position="131"/>
    </location>
</feature>
<dbReference type="Pfam" id="PF00903">
    <property type="entry name" value="Glyoxalase"/>
    <property type="match status" value="1"/>
</dbReference>
<dbReference type="InterPro" id="IPR029068">
    <property type="entry name" value="Glyas_Bleomycin-R_OHBP_Dase"/>
</dbReference>
<dbReference type="RefSeq" id="WP_099640711.1">
    <property type="nucleotide sequence ID" value="NZ_NKHF01000014.1"/>
</dbReference>
<evidence type="ECO:0000313" key="2">
    <source>
        <dbReference type="EMBL" id="PCK33162.1"/>
    </source>
</evidence>
<reference evidence="3" key="1">
    <citation type="journal article" date="2019" name="Genome Announc.">
        <title>Draft Genome Sequence of Pseudoalteromonas piscicida Strain 36Y ROTHPW, an Hypersaline Seawater Isolate from the South Coast of Sonora, Mexico.</title>
        <authorList>
            <person name="Sanchez-Diaz R."/>
            <person name="Molina-Garza Z.J."/>
            <person name="Cruz-Suarez L.E."/>
            <person name="Selvin J."/>
            <person name="Kiran G.S."/>
            <person name="Ibarra-Gamez J.C."/>
            <person name="Gomez-Gil B."/>
            <person name="Galaviz-Silva L."/>
        </authorList>
    </citation>
    <scope>NUCLEOTIDE SEQUENCE [LARGE SCALE GENOMIC DNA]</scope>
    <source>
        <strain evidence="3">36Y_RITHPW</strain>
    </source>
</reference>
<dbReference type="AlphaFoldDB" id="A0A2A5JUK0"/>
<dbReference type="OrthoDB" id="9804944at2"/>
<dbReference type="SUPFAM" id="SSF54593">
    <property type="entry name" value="Glyoxalase/Bleomycin resistance protein/Dihydroxybiphenyl dioxygenase"/>
    <property type="match status" value="1"/>
</dbReference>
<dbReference type="GO" id="GO:0016829">
    <property type="term" value="F:lyase activity"/>
    <property type="evidence" value="ECO:0007669"/>
    <property type="project" value="UniProtKB-KW"/>
</dbReference>
<gene>
    <name evidence="2" type="ORF">CEX98_03320</name>
</gene>
<protein>
    <submittedName>
        <fullName evidence="2">Lactoylglutathione lyase</fullName>
    </submittedName>
</protein>
<keyword evidence="3" id="KW-1185">Reference proteome</keyword>
<proteinExistence type="predicted"/>
<sequence length="139" mass="16166">MQLDHFLFRAKNMAKMATFFEQVLKLKQGLRPPFPFPGIWFYGDQQQPFIHLVEQSPRTQAQAKYLSADQDVTMGTNSIDHIAFRGDDYPGLIARLEHFGIRYVERDVPVSNEHQVFIFAPEALKIEVLFPRHIHTPVQ</sequence>
<dbReference type="EMBL" id="NKHF01000014">
    <property type="protein sequence ID" value="PCK33162.1"/>
    <property type="molecule type" value="Genomic_DNA"/>
</dbReference>
<organism evidence="2 3">
    <name type="scientific">Pseudoalteromonas piscicida</name>
    <dbReference type="NCBI Taxonomy" id="43662"/>
    <lineage>
        <taxon>Bacteria</taxon>
        <taxon>Pseudomonadati</taxon>
        <taxon>Pseudomonadota</taxon>
        <taxon>Gammaproteobacteria</taxon>
        <taxon>Alteromonadales</taxon>
        <taxon>Pseudoalteromonadaceae</taxon>
        <taxon>Pseudoalteromonas</taxon>
    </lineage>
</organism>
<dbReference type="PANTHER" id="PTHR47802:SF1">
    <property type="entry name" value="GLYOXALASE FAMILY PROTEIN, EXPRESSED"/>
    <property type="match status" value="1"/>
</dbReference>
<comment type="caution">
    <text evidence="2">The sequence shown here is derived from an EMBL/GenBank/DDBJ whole genome shotgun (WGS) entry which is preliminary data.</text>
</comment>
<evidence type="ECO:0000313" key="3">
    <source>
        <dbReference type="Proteomes" id="UP000228621"/>
    </source>
</evidence>
<accession>A0A2A5JUK0</accession>
<dbReference type="InterPro" id="IPR004360">
    <property type="entry name" value="Glyas_Fos-R_dOase_dom"/>
</dbReference>
<dbReference type="InterPro" id="IPR037523">
    <property type="entry name" value="VOC_core"/>
</dbReference>
<name>A0A2A5JUK0_PSEO7</name>
<dbReference type="Proteomes" id="UP000228621">
    <property type="component" value="Unassembled WGS sequence"/>
</dbReference>
<dbReference type="PROSITE" id="PS51819">
    <property type="entry name" value="VOC"/>
    <property type="match status" value="1"/>
</dbReference>
<dbReference type="Gene3D" id="3.10.180.10">
    <property type="entry name" value="2,3-Dihydroxybiphenyl 1,2-Dioxygenase, domain 1"/>
    <property type="match status" value="1"/>
</dbReference>
<keyword evidence="2" id="KW-0456">Lyase</keyword>
<dbReference type="PANTHER" id="PTHR47802">
    <property type="entry name" value="GLYOXALASE FAMILY PROTEIN, EXPRESSED"/>
    <property type="match status" value="1"/>
</dbReference>
<evidence type="ECO:0000259" key="1">
    <source>
        <dbReference type="PROSITE" id="PS51819"/>
    </source>
</evidence>